<name>M5U6Q2_9BACT</name>
<keyword evidence="2" id="KW-1185">Reference proteome</keyword>
<comment type="caution">
    <text evidence="1">The sequence shown here is derived from an EMBL/GenBank/DDBJ whole genome shotgun (WGS) entry which is preliminary data.</text>
</comment>
<proteinExistence type="predicted"/>
<evidence type="ECO:0000313" key="1">
    <source>
        <dbReference type="EMBL" id="EMI57115.1"/>
    </source>
</evidence>
<dbReference type="PATRIC" id="fig|1263870.3.peg.1545"/>
<sequence length="46" mass="5249">MREGPGQELVKCDADRSSRTRFLAKRFVFQVLNGSRIDVESFLVCS</sequence>
<accession>M5U6Q2</accession>
<reference evidence="1 2" key="1">
    <citation type="journal article" date="2013" name="Mar. Genomics">
        <title>Expression of sulfatases in Rhodopirellula baltica and the diversity of sulfatases in the genus Rhodopirellula.</title>
        <authorList>
            <person name="Wegner C.E."/>
            <person name="Richter-Heitmann T."/>
            <person name="Klindworth A."/>
            <person name="Klockow C."/>
            <person name="Richter M."/>
            <person name="Achstetter T."/>
            <person name="Glockner F.O."/>
            <person name="Harder J."/>
        </authorList>
    </citation>
    <scope>NUCLEOTIDE SEQUENCE [LARGE SCALE GENOMIC DNA]</scope>
    <source>
        <strain evidence="1 2">SM41</strain>
    </source>
</reference>
<dbReference type="Proteomes" id="UP000011885">
    <property type="component" value="Unassembled WGS sequence"/>
</dbReference>
<dbReference type="AlphaFoldDB" id="M5U6Q2"/>
<organism evidence="1 2">
    <name type="scientific">Rhodopirellula sallentina SM41</name>
    <dbReference type="NCBI Taxonomy" id="1263870"/>
    <lineage>
        <taxon>Bacteria</taxon>
        <taxon>Pseudomonadati</taxon>
        <taxon>Planctomycetota</taxon>
        <taxon>Planctomycetia</taxon>
        <taxon>Pirellulales</taxon>
        <taxon>Pirellulaceae</taxon>
        <taxon>Rhodopirellula</taxon>
    </lineage>
</organism>
<dbReference type="EMBL" id="ANOH01000110">
    <property type="protein sequence ID" value="EMI57115.1"/>
    <property type="molecule type" value="Genomic_DNA"/>
</dbReference>
<protein>
    <submittedName>
        <fullName evidence="1">Uncharacterized protein</fullName>
    </submittedName>
</protein>
<gene>
    <name evidence="1" type="ORF">RSSM_01441</name>
</gene>
<evidence type="ECO:0000313" key="2">
    <source>
        <dbReference type="Proteomes" id="UP000011885"/>
    </source>
</evidence>